<feature type="signal peptide" evidence="1">
    <location>
        <begin position="1"/>
        <end position="18"/>
    </location>
</feature>
<dbReference type="AlphaFoldDB" id="A0A291QWQ2"/>
<evidence type="ECO:0000313" key="2">
    <source>
        <dbReference type="EMBL" id="ATL48312.1"/>
    </source>
</evidence>
<keyword evidence="3" id="KW-1185">Reference proteome</keyword>
<proteinExistence type="predicted"/>
<feature type="chain" id="PRO_5012900370" description="HmuY protein" evidence="1">
    <location>
        <begin position="19"/>
        <end position="194"/>
    </location>
</feature>
<dbReference type="KEGG" id="cbae:COR50_14690"/>
<accession>A0A291QWQ2</accession>
<gene>
    <name evidence="2" type="ORF">COR50_14690</name>
</gene>
<dbReference type="CDD" id="cd12105">
    <property type="entry name" value="HmuY"/>
    <property type="match status" value="1"/>
</dbReference>
<evidence type="ECO:0000313" key="3">
    <source>
        <dbReference type="Proteomes" id="UP000220133"/>
    </source>
</evidence>
<name>A0A291QWQ2_9BACT</name>
<organism evidence="2 3">
    <name type="scientific">Chitinophaga caeni</name>
    <dbReference type="NCBI Taxonomy" id="2029983"/>
    <lineage>
        <taxon>Bacteria</taxon>
        <taxon>Pseudomonadati</taxon>
        <taxon>Bacteroidota</taxon>
        <taxon>Chitinophagia</taxon>
        <taxon>Chitinophagales</taxon>
        <taxon>Chitinophagaceae</taxon>
        <taxon>Chitinophaga</taxon>
    </lineage>
</organism>
<dbReference type="Pfam" id="PF14064">
    <property type="entry name" value="HmuY"/>
    <property type="match status" value="1"/>
</dbReference>
<dbReference type="OrthoDB" id="1190814at2"/>
<evidence type="ECO:0008006" key="4">
    <source>
        <dbReference type="Google" id="ProtNLM"/>
    </source>
</evidence>
<dbReference type="Proteomes" id="UP000220133">
    <property type="component" value="Chromosome"/>
</dbReference>
<dbReference type="RefSeq" id="WP_098194686.1">
    <property type="nucleotide sequence ID" value="NZ_CP023777.1"/>
</dbReference>
<protein>
    <recommendedName>
        <fullName evidence="4">HmuY protein</fullName>
    </recommendedName>
</protein>
<dbReference type="EMBL" id="CP023777">
    <property type="protein sequence ID" value="ATL48312.1"/>
    <property type="molecule type" value="Genomic_DNA"/>
</dbReference>
<sequence>MKKSYFIIIAFAMAGAAACSKDDDEKPDPQEPTITVQTVTNLAADTAGTGSYTLFSLEENKIIPNADSASTKWDIGFRSLNVIMNGGTSGPGATSGQIIDALYDTVMVAPADGYQVDAEGMMPIKSWYNYDFTSHLVTPLPAKVIVVKTSKGNYAKIKIYSYYKDAPENPEYTMPSRLISFHYVLNASGTREFE</sequence>
<dbReference type="InterPro" id="IPR025921">
    <property type="entry name" value="HmuY"/>
</dbReference>
<evidence type="ECO:0000256" key="1">
    <source>
        <dbReference type="SAM" id="SignalP"/>
    </source>
</evidence>
<dbReference type="PROSITE" id="PS51257">
    <property type="entry name" value="PROKAR_LIPOPROTEIN"/>
    <property type="match status" value="1"/>
</dbReference>
<reference evidence="2 3" key="1">
    <citation type="submission" date="2017-10" db="EMBL/GenBank/DDBJ databases">
        <title>Paenichitinophaga pekingensis gen. nov., sp. nov., isolated from activated sludge.</title>
        <authorList>
            <person name="Jin D."/>
            <person name="Kong X."/>
            <person name="Deng Y."/>
            <person name="Bai Z."/>
        </authorList>
    </citation>
    <scope>NUCLEOTIDE SEQUENCE [LARGE SCALE GENOMIC DNA]</scope>
    <source>
        <strain evidence="2 3">13</strain>
    </source>
</reference>
<keyword evidence="1" id="KW-0732">Signal</keyword>